<organism evidence="1 2">
    <name type="scientific">Coprobacter tertius</name>
    <dbReference type="NCBI Taxonomy" id="2944915"/>
    <lineage>
        <taxon>Bacteria</taxon>
        <taxon>Pseudomonadati</taxon>
        <taxon>Bacteroidota</taxon>
        <taxon>Bacteroidia</taxon>
        <taxon>Bacteroidales</taxon>
        <taxon>Barnesiellaceae</taxon>
        <taxon>Coprobacter</taxon>
    </lineage>
</organism>
<dbReference type="InterPro" id="IPR053161">
    <property type="entry name" value="Ulvan_degrading_GH"/>
</dbReference>
<accession>A0ABT1ME78</accession>
<dbReference type="RefSeq" id="WP_255025556.1">
    <property type="nucleotide sequence ID" value="NZ_JANDHW010000002.1"/>
</dbReference>
<dbReference type="PANTHER" id="PTHR36848:SF2">
    <property type="entry name" value="SECRETED PROTEIN"/>
    <property type="match status" value="1"/>
</dbReference>
<sequence length="729" mass="83835">MKIRNFIIPIILCCLFPNLFTISADKEDQQKAVFKNADQIFRPNPLWFWNNSKIDKIEAENQLTDFKEKCGYGGVSILPFGDKFSPEYLSEDYFDLYGDIIKKATTLQMKMWIYDEYGFPSGSAGAYNADSYSRFGEKYPEHTLKRLDKTEYRPTPGKNFITELSQSKLMAAIAMDTVTMQRINLKSFINNHQLIWNTPKGNWKIMIFTCEKGSDKIVDYLDPTAVRKFIAMTHEKYYKRFGKYFGNTLVGTFFDEPTLYRENGRCWTKDYNEKFEKKYGFSPDLLYPALWYDIGKETQSARNYLFGFRAELYATGYMKEVNDWSHKHGLLATGHQDNEEIINPVGTSADLMKCFKYLEVPGIDKIGGNRPTERFYKIISSAANNWNHSLVMSETYGDMGNISWEQIFSIAMDQYSKGINLLIPHAVWYDTEKVTFRPELSHRNPLYSDSLKAFTDYLTRLNVLLQNDARTVNNVAVLYPIHTLQGEHYFDGPLGYYKGGVEIPDMDYIDLGVMLTDKLGRDFSYLHPDVLSEKCSVSGKSVRLNNSVHSGNYSYLVFPSCKTISTENLKKAVQFYKSGGIIVFTTQLPSKSAETGNDTFVQNTIKSLFSDCRNIGENGKISTNKKGGKVYYIPTITDRIFSQILNDRPDEIEFKGKPLRHIHKTSDKTDIYFFANPSAESITTEVILNDKKNTELWDPHTGTIERVPNKNTVRLVLEPYKSIFIVTKQ</sequence>
<dbReference type="Pfam" id="PF17132">
    <property type="entry name" value="Glyco_hydro_106"/>
    <property type="match status" value="1"/>
</dbReference>
<dbReference type="EMBL" id="JANDHW010000002">
    <property type="protein sequence ID" value="MCP9610922.1"/>
    <property type="molecule type" value="Genomic_DNA"/>
</dbReference>
<dbReference type="PANTHER" id="PTHR36848">
    <property type="entry name" value="DNA-BINDING PROTEIN (PUTATIVE SECRETED PROTEIN)-RELATED"/>
    <property type="match status" value="1"/>
</dbReference>
<proteinExistence type="predicted"/>
<dbReference type="Proteomes" id="UP001205603">
    <property type="component" value="Unassembled WGS sequence"/>
</dbReference>
<gene>
    <name evidence="1" type="ORF">NMU02_02295</name>
</gene>
<protein>
    <submittedName>
        <fullName evidence="1">Uncharacterized protein</fullName>
    </submittedName>
</protein>
<evidence type="ECO:0000313" key="1">
    <source>
        <dbReference type="EMBL" id="MCP9610922.1"/>
    </source>
</evidence>
<name>A0ABT1ME78_9BACT</name>
<reference evidence="1 2" key="1">
    <citation type="submission" date="2022-07" db="EMBL/GenBank/DDBJ databases">
        <title>Fecal culturing of patients with breast cancer.</title>
        <authorList>
            <person name="Teng N.M.Y."/>
            <person name="Kiu R."/>
            <person name="Evans R."/>
            <person name="Baker D.J."/>
            <person name="Zenner C."/>
            <person name="Robinson S.D."/>
            <person name="Hall L.J."/>
        </authorList>
    </citation>
    <scope>NUCLEOTIDE SEQUENCE [LARGE SCALE GENOMIC DNA]</scope>
    <source>
        <strain evidence="1 2">LH1063</strain>
    </source>
</reference>
<keyword evidence="2" id="KW-1185">Reference proteome</keyword>
<evidence type="ECO:0000313" key="2">
    <source>
        <dbReference type="Proteomes" id="UP001205603"/>
    </source>
</evidence>
<comment type="caution">
    <text evidence="1">The sequence shown here is derived from an EMBL/GenBank/DDBJ whole genome shotgun (WGS) entry which is preliminary data.</text>
</comment>